<dbReference type="InterPro" id="IPR035986">
    <property type="entry name" value="PKD_dom_sf"/>
</dbReference>
<name>A0A1I3MQA0_9FLAO</name>
<evidence type="ECO:0000313" key="3">
    <source>
        <dbReference type="EMBL" id="SFI98866.1"/>
    </source>
</evidence>
<dbReference type="SUPFAM" id="SSF49785">
    <property type="entry name" value="Galactose-binding domain-like"/>
    <property type="match status" value="1"/>
</dbReference>
<dbReference type="InterPro" id="IPR000601">
    <property type="entry name" value="PKD_dom"/>
</dbReference>
<organism evidence="3 4">
    <name type="scientific">Olleya namhaensis</name>
    <dbReference type="NCBI Taxonomy" id="1144750"/>
    <lineage>
        <taxon>Bacteria</taxon>
        <taxon>Pseudomonadati</taxon>
        <taxon>Bacteroidota</taxon>
        <taxon>Flavobacteriia</taxon>
        <taxon>Flavobacteriales</taxon>
        <taxon>Flavobacteriaceae</taxon>
    </lineage>
</organism>
<dbReference type="InterPro" id="IPR022409">
    <property type="entry name" value="PKD/Chitinase_dom"/>
</dbReference>
<evidence type="ECO:0000313" key="4">
    <source>
        <dbReference type="Proteomes" id="UP000199559"/>
    </source>
</evidence>
<keyword evidence="1" id="KW-0732">Signal</keyword>
<evidence type="ECO:0000256" key="1">
    <source>
        <dbReference type="SAM" id="SignalP"/>
    </source>
</evidence>
<gene>
    <name evidence="3" type="ORF">SAMN05443431_103247</name>
</gene>
<dbReference type="Proteomes" id="UP000199559">
    <property type="component" value="Unassembled WGS sequence"/>
</dbReference>
<dbReference type="SMART" id="SM00089">
    <property type="entry name" value="PKD"/>
    <property type="match status" value="1"/>
</dbReference>
<dbReference type="InterPro" id="IPR013783">
    <property type="entry name" value="Ig-like_fold"/>
</dbReference>
<dbReference type="InterPro" id="IPR008979">
    <property type="entry name" value="Galactose-bd-like_sf"/>
</dbReference>
<sequence length="699" mass="74845">MKIKTKYNMKNFKYILSLFLVITAFVSCEQDDDLPDVSALPAPTNVAAVITIAQDNSGLVTITPTGENVANFRINYGDGSGTDSGLLNPGESTQHTYAEGAYDIVIAAAAINGKTTTVAQTIVVSFQAPENLVVTIANDEGVSRQVNVTATADFAMSYDVDFGDAAGTVITTTIGEVTSFVYEEAGTYTITVTAFSGSVDTVSYTEEFVVTEITAPLAAAPTPPTRADEDKISMFSNAYTTDVNVSSWRSDWSTSTLTDIQIDGDDTKSYVDADFVGVEFYGADAVDASAMEFFHLDVWTANAETFRVKLVDLGGTATEAEIVFDGIAQGEWVSLDIPMADFIAAGMTATNSIQQLIFSGLPTGTFDFYIDNVYFHKAPSAMGDTTCAVLQDFEGTVPAFTSFGNIADTQVIANPDMSGENTSANVAQLVKTAGSEVWAGTFFDVASPIDLSTCNMISVKSWSPKSGATVRLKIENSADNTQFYETDATTSSINTWETLVFDVSAAAALTYDRVVLFYDFGVAGDDSTYYFDQIEVVSTGGGSGGTPALPFQDFEGAAPAFTAFGNIADVQVIANPDMSGLNTTANVAELVKTAGSEVWAGAFFDVATPLDVNTYNKLSVKTWSPKMGAVVRLKIENSADNTQFFEIDLSTTTINAWEELEFDISGAADFNYDRVVLFFDFGVAGDDSVYYYDEFELNN</sequence>
<feature type="signal peptide" evidence="1">
    <location>
        <begin position="1"/>
        <end position="29"/>
    </location>
</feature>
<dbReference type="STRING" id="1144750.SAMN05443431_103247"/>
<dbReference type="PROSITE" id="PS50093">
    <property type="entry name" value="PKD"/>
    <property type="match status" value="1"/>
</dbReference>
<dbReference type="Gene3D" id="2.60.40.10">
    <property type="entry name" value="Immunoglobulins"/>
    <property type="match status" value="1"/>
</dbReference>
<dbReference type="CDD" id="cd00146">
    <property type="entry name" value="PKD"/>
    <property type="match status" value="1"/>
</dbReference>
<reference evidence="4" key="1">
    <citation type="submission" date="2016-10" db="EMBL/GenBank/DDBJ databases">
        <authorList>
            <person name="Varghese N."/>
            <person name="Submissions S."/>
        </authorList>
    </citation>
    <scope>NUCLEOTIDE SEQUENCE [LARGE SCALE GENOMIC DNA]</scope>
    <source>
        <strain evidence="4">DSM 28881</strain>
    </source>
</reference>
<dbReference type="EMBL" id="FORM01000003">
    <property type="protein sequence ID" value="SFI98866.1"/>
    <property type="molecule type" value="Genomic_DNA"/>
</dbReference>
<protein>
    <recommendedName>
        <fullName evidence="2">PKD domain-containing protein</fullName>
    </recommendedName>
</protein>
<dbReference type="PROSITE" id="PS51257">
    <property type="entry name" value="PROKAR_LIPOPROTEIN"/>
    <property type="match status" value="1"/>
</dbReference>
<dbReference type="Gene3D" id="2.60.120.430">
    <property type="entry name" value="Galactose-binding lectin"/>
    <property type="match status" value="1"/>
</dbReference>
<dbReference type="AlphaFoldDB" id="A0A1I3MQA0"/>
<accession>A0A1I3MQA0</accession>
<feature type="chain" id="PRO_5011458781" description="PKD domain-containing protein" evidence="1">
    <location>
        <begin position="30"/>
        <end position="699"/>
    </location>
</feature>
<feature type="domain" description="PKD" evidence="2">
    <location>
        <begin position="156"/>
        <end position="217"/>
    </location>
</feature>
<evidence type="ECO:0000259" key="2">
    <source>
        <dbReference type="PROSITE" id="PS50093"/>
    </source>
</evidence>
<proteinExistence type="predicted"/>
<dbReference type="SUPFAM" id="SSF49299">
    <property type="entry name" value="PKD domain"/>
    <property type="match status" value="1"/>
</dbReference>
<keyword evidence="4" id="KW-1185">Reference proteome</keyword>